<dbReference type="Proteomes" id="UP000682713">
    <property type="component" value="Unassembled WGS sequence"/>
</dbReference>
<dbReference type="AlphaFoldDB" id="A0A942TKJ6"/>
<reference evidence="2 3" key="1">
    <citation type="submission" date="2021-05" db="EMBL/GenBank/DDBJ databases">
        <title>Novel Bacillus species.</title>
        <authorList>
            <person name="Liu G."/>
        </authorList>
    </citation>
    <scope>NUCLEOTIDE SEQUENCE [LARGE SCALE GENOMIC DNA]</scope>
    <source>
        <strain evidence="2 3">FJAT-49732</strain>
    </source>
</reference>
<comment type="caution">
    <text evidence="2">The sequence shown here is derived from an EMBL/GenBank/DDBJ whole genome shotgun (WGS) entry which is preliminary data.</text>
</comment>
<organism evidence="2 3">
    <name type="scientific">Lederbergia citrisecunda</name>
    <dbReference type="NCBI Taxonomy" id="2833583"/>
    <lineage>
        <taxon>Bacteria</taxon>
        <taxon>Bacillati</taxon>
        <taxon>Bacillota</taxon>
        <taxon>Bacilli</taxon>
        <taxon>Bacillales</taxon>
        <taxon>Bacillaceae</taxon>
        <taxon>Lederbergia</taxon>
    </lineage>
</organism>
<accession>A0A942TKJ6</accession>
<keyword evidence="1" id="KW-0472">Membrane</keyword>
<dbReference type="Pfam" id="PF11877">
    <property type="entry name" value="DUF3397"/>
    <property type="match status" value="1"/>
</dbReference>
<keyword evidence="1" id="KW-1133">Transmembrane helix</keyword>
<dbReference type="RefSeq" id="WP_213109576.1">
    <property type="nucleotide sequence ID" value="NZ_JAGYPJ010000001.1"/>
</dbReference>
<keyword evidence="1" id="KW-0812">Transmembrane</keyword>
<protein>
    <submittedName>
        <fullName evidence="2">DUF3397 domain-containing protein</fullName>
    </submittedName>
</protein>
<evidence type="ECO:0000313" key="3">
    <source>
        <dbReference type="Proteomes" id="UP000682713"/>
    </source>
</evidence>
<feature type="transmembrane region" description="Helical" evidence="1">
    <location>
        <begin position="64"/>
        <end position="87"/>
    </location>
</feature>
<feature type="transmembrane region" description="Helical" evidence="1">
    <location>
        <begin position="6"/>
        <end position="27"/>
    </location>
</feature>
<dbReference type="EMBL" id="JAGYPJ010000001">
    <property type="protein sequence ID" value="MBS4198853.1"/>
    <property type="molecule type" value="Genomic_DNA"/>
</dbReference>
<evidence type="ECO:0000313" key="2">
    <source>
        <dbReference type="EMBL" id="MBS4198853.1"/>
    </source>
</evidence>
<evidence type="ECO:0000256" key="1">
    <source>
        <dbReference type="SAM" id="Phobius"/>
    </source>
</evidence>
<dbReference type="InterPro" id="IPR024515">
    <property type="entry name" value="DUF3397"/>
</dbReference>
<gene>
    <name evidence="2" type="ORF">KHA93_04195</name>
</gene>
<sequence>MIVFITSLAAIFIILPVLLYALVYYIMKQWTKNHRKAKGAAINLTTFVLILSVHYLILTIWSKSLLWVIILFILFTAIVFTFIYWKVKEEVNYAKVFKGFWRLNFLLFSAIYISLLIYGAASRAVEAIIFG</sequence>
<feature type="transmembrane region" description="Helical" evidence="1">
    <location>
        <begin position="99"/>
        <end position="121"/>
    </location>
</feature>
<feature type="transmembrane region" description="Helical" evidence="1">
    <location>
        <begin position="39"/>
        <end position="58"/>
    </location>
</feature>
<name>A0A942TKJ6_9BACI</name>
<proteinExistence type="predicted"/>
<keyword evidence="3" id="KW-1185">Reference proteome</keyword>